<dbReference type="HAMAP" id="MF_00719">
    <property type="entry name" value="CobS"/>
    <property type="match status" value="1"/>
</dbReference>
<dbReference type="EMBL" id="FPLD01000054">
    <property type="protein sequence ID" value="SGY97429.1"/>
    <property type="molecule type" value="Genomic_DNA"/>
</dbReference>
<evidence type="ECO:0000256" key="6">
    <source>
        <dbReference type="ARBA" id="ARBA00015850"/>
    </source>
</evidence>
<evidence type="ECO:0000256" key="15">
    <source>
        <dbReference type="ARBA" id="ARBA00032605"/>
    </source>
</evidence>
<evidence type="ECO:0000256" key="11">
    <source>
        <dbReference type="ARBA" id="ARBA00022842"/>
    </source>
</evidence>
<comment type="cofactor">
    <cofactor evidence="1 19">
        <name>Mg(2+)</name>
        <dbReference type="ChEBI" id="CHEBI:18420"/>
    </cofactor>
</comment>
<evidence type="ECO:0000256" key="9">
    <source>
        <dbReference type="ARBA" id="ARBA00022679"/>
    </source>
</evidence>
<dbReference type="PANTHER" id="PTHR34148:SF1">
    <property type="entry name" value="ADENOSYLCOBINAMIDE-GDP RIBAZOLETRANSFERASE"/>
    <property type="match status" value="1"/>
</dbReference>
<feature type="transmembrane region" description="Helical" evidence="19">
    <location>
        <begin position="66"/>
        <end position="84"/>
    </location>
</feature>
<name>A0A1L0B5B0_9GAMM</name>
<comment type="pathway">
    <text evidence="3 19">Cofactor biosynthesis; adenosylcobalamin biosynthesis; adenosylcobalamin from cob(II)yrinate a,c-diamide: step 7/7.</text>
</comment>
<comment type="catalytic activity">
    <reaction evidence="17 19">
        <text>alpha-ribazole + adenosylcob(III)inamide-GDP = adenosylcob(III)alamin + GMP + H(+)</text>
        <dbReference type="Rhea" id="RHEA:16049"/>
        <dbReference type="ChEBI" id="CHEBI:10329"/>
        <dbReference type="ChEBI" id="CHEBI:15378"/>
        <dbReference type="ChEBI" id="CHEBI:18408"/>
        <dbReference type="ChEBI" id="CHEBI:58115"/>
        <dbReference type="ChEBI" id="CHEBI:60487"/>
        <dbReference type="EC" id="2.7.8.26"/>
    </reaction>
</comment>
<dbReference type="EC" id="2.7.8.26" evidence="5 19"/>
<dbReference type="GO" id="GO:0051073">
    <property type="term" value="F:adenosylcobinamide-GDP ribazoletransferase activity"/>
    <property type="evidence" value="ECO:0007669"/>
    <property type="project" value="UniProtKB-UniRule"/>
</dbReference>
<dbReference type="PANTHER" id="PTHR34148">
    <property type="entry name" value="ADENOSYLCOBINAMIDE-GDP RIBAZOLETRANSFERASE"/>
    <property type="match status" value="1"/>
</dbReference>
<evidence type="ECO:0000256" key="4">
    <source>
        <dbReference type="ARBA" id="ARBA00010561"/>
    </source>
</evidence>
<keyword evidence="8 19" id="KW-0169">Cobalamin biosynthesis</keyword>
<keyword evidence="7 19" id="KW-1003">Cell membrane</keyword>
<keyword evidence="11 19" id="KW-0460">Magnesium</keyword>
<dbReference type="InterPro" id="IPR003805">
    <property type="entry name" value="CobS"/>
</dbReference>
<proteinExistence type="inferred from homology"/>
<sequence>MIDRLKAELALFWLALGFFSRIPVPANLDFSAKKLNQSCRYFPVVGWLIGGCCSAVYYFTQLYFSVDIAILFAMFTGVLLTGAFHEDGLIDSADGIGCGWTREQKLAIMKDSRVGSYGAIAIWFVLTIKFALLLNYSNISLSSYNSVMLALLIAHPLSRTVATVMMFISPYVRETADTKSKSVAEPKQRNDLYISLILGFLPLLLLPELILPMLFILVIFVFCFRRFVHKQVGGITGDLLGLAQQLSELLIYMVLIIGLQG</sequence>
<keyword evidence="10 19" id="KW-0812">Transmembrane</keyword>
<evidence type="ECO:0000256" key="3">
    <source>
        <dbReference type="ARBA" id="ARBA00004663"/>
    </source>
</evidence>
<evidence type="ECO:0000256" key="18">
    <source>
        <dbReference type="ARBA" id="ARBA00049504"/>
    </source>
</evidence>
<dbReference type="Pfam" id="PF02654">
    <property type="entry name" value="CobS"/>
    <property type="match status" value="1"/>
</dbReference>
<dbReference type="UniPathway" id="UPA00148">
    <property type="reaction ID" value="UER00238"/>
</dbReference>
<evidence type="ECO:0000256" key="1">
    <source>
        <dbReference type="ARBA" id="ARBA00001946"/>
    </source>
</evidence>
<comment type="catalytic activity">
    <reaction evidence="18 19">
        <text>alpha-ribazole 5'-phosphate + adenosylcob(III)inamide-GDP = adenosylcob(III)alamin 5'-phosphate + GMP + H(+)</text>
        <dbReference type="Rhea" id="RHEA:23560"/>
        <dbReference type="ChEBI" id="CHEBI:15378"/>
        <dbReference type="ChEBI" id="CHEBI:57918"/>
        <dbReference type="ChEBI" id="CHEBI:58115"/>
        <dbReference type="ChEBI" id="CHEBI:60487"/>
        <dbReference type="ChEBI" id="CHEBI:60493"/>
        <dbReference type="EC" id="2.7.8.26"/>
    </reaction>
</comment>
<evidence type="ECO:0000256" key="10">
    <source>
        <dbReference type="ARBA" id="ARBA00022692"/>
    </source>
</evidence>
<evidence type="ECO:0000256" key="17">
    <source>
        <dbReference type="ARBA" id="ARBA00048623"/>
    </source>
</evidence>
<dbReference type="OrthoDB" id="9794626at2"/>
<feature type="transmembrane region" description="Helical" evidence="19">
    <location>
        <begin position="41"/>
        <end position="59"/>
    </location>
</feature>
<evidence type="ECO:0000256" key="19">
    <source>
        <dbReference type="HAMAP-Rule" id="MF_00719"/>
    </source>
</evidence>
<evidence type="ECO:0000313" key="20">
    <source>
        <dbReference type="EMBL" id="SGY97429.1"/>
    </source>
</evidence>
<evidence type="ECO:0000256" key="2">
    <source>
        <dbReference type="ARBA" id="ARBA00004651"/>
    </source>
</evidence>
<evidence type="ECO:0000256" key="7">
    <source>
        <dbReference type="ARBA" id="ARBA00022475"/>
    </source>
</evidence>
<evidence type="ECO:0000256" key="5">
    <source>
        <dbReference type="ARBA" id="ARBA00013200"/>
    </source>
</evidence>
<dbReference type="NCBIfam" id="NF001277">
    <property type="entry name" value="PRK00235.1-3"/>
    <property type="match status" value="1"/>
</dbReference>
<evidence type="ECO:0000313" key="21">
    <source>
        <dbReference type="Proteomes" id="UP000183794"/>
    </source>
</evidence>
<evidence type="ECO:0000256" key="12">
    <source>
        <dbReference type="ARBA" id="ARBA00022989"/>
    </source>
</evidence>
<keyword evidence="13 19" id="KW-0472">Membrane</keyword>
<evidence type="ECO:0000256" key="13">
    <source>
        <dbReference type="ARBA" id="ARBA00023136"/>
    </source>
</evidence>
<feature type="transmembrane region" description="Helical" evidence="19">
    <location>
        <begin position="192"/>
        <end position="223"/>
    </location>
</feature>
<protein>
    <recommendedName>
        <fullName evidence="6 19">Adenosylcobinamide-GDP ribazoletransferase</fullName>
        <ecNumber evidence="5 19">2.7.8.26</ecNumber>
    </recommendedName>
    <alternativeName>
        <fullName evidence="16 19">Cobalamin synthase</fullName>
    </alternativeName>
    <alternativeName>
        <fullName evidence="15 19">Cobalamin-5'-phosphate synthase</fullName>
    </alternativeName>
</protein>
<comment type="similarity">
    <text evidence="4 19">Belongs to the CobS family.</text>
</comment>
<feature type="transmembrane region" description="Helical" evidence="19">
    <location>
        <begin position="148"/>
        <end position="172"/>
    </location>
</feature>
<dbReference type="NCBIfam" id="TIGR00317">
    <property type="entry name" value="cobS"/>
    <property type="match status" value="1"/>
</dbReference>
<dbReference type="GO" id="GO:0008818">
    <property type="term" value="F:cobalamin 5'-phosphate synthase activity"/>
    <property type="evidence" value="ECO:0007669"/>
    <property type="project" value="UniProtKB-UniRule"/>
</dbReference>
<dbReference type="AlphaFoldDB" id="A0A1L0B5B0"/>
<feature type="transmembrane region" description="Helical" evidence="19">
    <location>
        <begin position="114"/>
        <end position="136"/>
    </location>
</feature>
<accession>A0A1L0B5B0</accession>
<dbReference type="GO" id="GO:0009236">
    <property type="term" value="P:cobalamin biosynthetic process"/>
    <property type="evidence" value="ECO:0007669"/>
    <property type="project" value="UniProtKB-UniRule"/>
</dbReference>
<evidence type="ECO:0000256" key="14">
    <source>
        <dbReference type="ARBA" id="ARBA00025228"/>
    </source>
</evidence>
<reference evidence="20 21" key="1">
    <citation type="submission" date="2016-11" db="EMBL/GenBank/DDBJ databases">
        <authorList>
            <person name="Jaros S."/>
            <person name="Januszkiewicz K."/>
            <person name="Wedrychowicz H."/>
        </authorList>
    </citation>
    <scope>NUCLEOTIDE SEQUENCE [LARGE SCALE GENOMIC DNA]</scope>
    <source>
        <strain evidence="20">NVI 5450</strain>
    </source>
</reference>
<comment type="function">
    <text evidence="14 19">Joins adenosylcobinamide-GDP and alpha-ribazole to generate adenosylcobalamin (Ado-cobalamin). Also synthesizes adenosylcobalamin 5'-phosphate from adenosylcobinamide-GDP and alpha-ribazole 5'-phosphate.</text>
</comment>
<dbReference type="GO" id="GO:0005886">
    <property type="term" value="C:plasma membrane"/>
    <property type="evidence" value="ECO:0007669"/>
    <property type="project" value="UniProtKB-SubCell"/>
</dbReference>
<dbReference type="RefSeq" id="WP_075518205.1">
    <property type="nucleotide sequence ID" value="NZ_FPLD01000054.1"/>
</dbReference>
<keyword evidence="12 19" id="KW-1133">Transmembrane helix</keyword>
<evidence type="ECO:0000256" key="8">
    <source>
        <dbReference type="ARBA" id="ARBA00022573"/>
    </source>
</evidence>
<dbReference type="Proteomes" id="UP000183794">
    <property type="component" value="Unassembled WGS sequence"/>
</dbReference>
<comment type="subcellular location">
    <subcellularLocation>
        <location evidence="2 19">Cell membrane</location>
        <topology evidence="2 19">Multi-pass membrane protein</topology>
    </subcellularLocation>
</comment>
<keyword evidence="9 19" id="KW-0808">Transferase</keyword>
<evidence type="ECO:0000256" key="16">
    <source>
        <dbReference type="ARBA" id="ARBA00032853"/>
    </source>
</evidence>
<organism evidence="20 21">
    <name type="scientific">Moritella viscosa</name>
    <dbReference type="NCBI Taxonomy" id="80854"/>
    <lineage>
        <taxon>Bacteria</taxon>
        <taxon>Pseudomonadati</taxon>
        <taxon>Pseudomonadota</taxon>
        <taxon>Gammaproteobacteria</taxon>
        <taxon>Alteromonadales</taxon>
        <taxon>Moritellaceae</taxon>
        <taxon>Moritella</taxon>
    </lineage>
</organism>
<gene>
    <name evidence="19" type="primary">cobS</name>
    <name evidence="20" type="ORF">NVI5450_1947</name>
</gene>